<evidence type="ECO:0000256" key="1">
    <source>
        <dbReference type="ARBA" id="ARBA00001954"/>
    </source>
</evidence>
<dbReference type="PANTHER" id="PTHR10696">
    <property type="entry name" value="GAMMA-BUTYROBETAINE HYDROXYLASE-RELATED"/>
    <property type="match status" value="1"/>
</dbReference>
<evidence type="ECO:0000256" key="3">
    <source>
        <dbReference type="ARBA" id="ARBA00023004"/>
    </source>
</evidence>
<dbReference type="SUPFAM" id="SSF51197">
    <property type="entry name" value="Clavaminate synthase-like"/>
    <property type="match status" value="1"/>
</dbReference>
<comment type="cofactor">
    <cofactor evidence="1">
        <name>Fe(2+)</name>
        <dbReference type="ChEBI" id="CHEBI:29033"/>
    </cofactor>
</comment>
<evidence type="ECO:0000313" key="7">
    <source>
        <dbReference type="Proteomes" id="UP001142374"/>
    </source>
</evidence>
<protein>
    <submittedName>
        <fullName evidence="6">TauD/TfdA family dioxygenase</fullName>
    </submittedName>
</protein>
<dbReference type="GO" id="GO:0051213">
    <property type="term" value="F:dioxygenase activity"/>
    <property type="evidence" value="ECO:0007669"/>
    <property type="project" value="UniProtKB-KW"/>
</dbReference>
<accession>A0A9X2RNT9</accession>
<proteinExistence type="predicted"/>
<sequence length="340" mass="37918">MPAPSAAAESAAILTEPVTGPSAWRASDFTDESDWTVVLTPEEIGELQTALTAVKSRGLPLDRLTVDDFPLPVLGKTFEAAVHDLEFGRGFTLLRGLPVETWSPEEARLAYWGIALHLGTPVSQNAAGELIAHVKDYGEGEITESATRAYRTRSELPFHTDSSDIVGLLCLRQAGEGGVSTLSSSMTVHNHLLAHHRELLGLYYRGFVYDRRTEEDSDELPYYRNSVYGYFDGQLSCRFYMTHYIDSAVPKSGIPLSGIERHALRVFQDVAGMAEHRVEMTLRAGDLQLLNNNVVVHGRSAFRDEPGRRRDLLRLWLNTRHARDLPEGFAAFRHGMPRTR</sequence>
<keyword evidence="3" id="KW-0408">Iron</keyword>
<organism evidence="6 7">
    <name type="scientific">Streptomyces telluris</name>
    <dbReference type="NCBI Taxonomy" id="2720021"/>
    <lineage>
        <taxon>Bacteria</taxon>
        <taxon>Bacillati</taxon>
        <taxon>Actinomycetota</taxon>
        <taxon>Actinomycetes</taxon>
        <taxon>Kitasatosporales</taxon>
        <taxon>Streptomycetaceae</taxon>
        <taxon>Streptomyces</taxon>
    </lineage>
</organism>
<keyword evidence="4" id="KW-0045">Antibiotic biosynthesis</keyword>
<evidence type="ECO:0000313" key="6">
    <source>
        <dbReference type="EMBL" id="MCQ8772319.1"/>
    </source>
</evidence>
<dbReference type="Gene3D" id="3.60.130.10">
    <property type="entry name" value="Clavaminate synthase-like"/>
    <property type="match status" value="1"/>
</dbReference>
<dbReference type="Proteomes" id="UP001142374">
    <property type="component" value="Unassembled WGS sequence"/>
</dbReference>
<dbReference type="InterPro" id="IPR003819">
    <property type="entry name" value="TauD/TfdA-like"/>
</dbReference>
<dbReference type="RefSeq" id="WP_168094395.1">
    <property type="nucleotide sequence ID" value="NZ_JAATER010000247.1"/>
</dbReference>
<evidence type="ECO:0000259" key="5">
    <source>
        <dbReference type="Pfam" id="PF02668"/>
    </source>
</evidence>
<dbReference type="PANTHER" id="PTHR10696:SF56">
    <property type="entry name" value="TAUD_TFDA-LIKE DOMAIN-CONTAINING PROTEIN"/>
    <property type="match status" value="1"/>
</dbReference>
<dbReference type="GO" id="GO:0017000">
    <property type="term" value="P:antibiotic biosynthetic process"/>
    <property type="evidence" value="ECO:0007669"/>
    <property type="project" value="UniProtKB-KW"/>
</dbReference>
<evidence type="ECO:0000256" key="2">
    <source>
        <dbReference type="ARBA" id="ARBA00023002"/>
    </source>
</evidence>
<gene>
    <name evidence="6" type="ORF">NQU55_21485</name>
</gene>
<comment type="caution">
    <text evidence="6">The sequence shown here is derived from an EMBL/GenBank/DDBJ whole genome shotgun (WGS) entry which is preliminary data.</text>
</comment>
<dbReference type="InterPro" id="IPR042098">
    <property type="entry name" value="TauD-like_sf"/>
</dbReference>
<keyword evidence="7" id="KW-1185">Reference proteome</keyword>
<dbReference type="InterPro" id="IPR050411">
    <property type="entry name" value="AlphaKG_dependent_hydroxylases"/>
</dbReference>
<reference evidence="6" key="1">
    <citation type="submission" date="2022-06" db="EMBL/GenBank/DDBJ databases">
        <title>WGS of actinobacteria.</title>
        <authorList>
            <person name="Thawai C."/>
        </authorList>
    </citation>
    <scope>NUCLEOTIDE SEQUENCE</scope>
    <source>
        <strain evidence="6">AA8</strain>
    </source>
</reference>
<feature type="domain" description="TauD/TfdA-like" evidence="5">
    <location>
        <begin position="67"/>
        <end position="316"/>
    </location>
</feature>
<keyword evidence="2" id="KW-0560">Oxidoreductase</keyword>
<dbReference type="AlphaFoldDB" id="A0A9X2RNT9"/>
<dbReference type="EMBL" id="JANIID010000020">
    <property type="protein sequence ID" value="MCQ8772319.1"/>
    <property type="molecule type" value="Genomic_DNA"/>
</dbReference>
<name>A0A9X2RNT9_9ACTN</name>
<dbReference type="Pfam" id="PF02668">
    <property type="entry name" value="TauD"/>
    <property type="match status" value="1"/>
</dbReference>
<keyword evidence="6" id="KW-0223">Dioxygenase</keyword>
<evidence type="ECO:0000256" key="4">
    <source>
        <dbReference type="ARBA" id="ARBA00023194"/>
    </source>
</evidence>